<protein>
    <submittedName>
        <fullName evidence="1">Uncharacterized protein</fullName>
    </submittedName>
</protein>
<name>A0A8T2ZBA1_POPDE</name>
<reference evidence="1" key="1">
    <citation type="journal article" date="2021" name="J. Hered.">
        <title>Genome Assembly of Salicaceae Populus deltoides (Eastern Cottonwood) I-69 Based on Nanopore Sequencing and Hi-C Technologies.</title>
        <authorList>
            <person name="Bai S."/>
            <person name="Wu H."/>
            <person name="Zhang J."/>
            <person name="Pan Z."/>
            <person name="Zhao W."/>
            <person name="Li Z."/>
            <person name="Tong C."/>
        </authorList>
    </citation>
    <scope>NUCLEOTIDE SEQUENCE</scope>
    <source>
        <tissue evidence="1">Leaf</tissue>
    </source>
</reference>
<evidence type="ECO:0000313" key="2">
    <source>
        <dbReference type="Proteomes" id="UP000807159"/>
    </source>
</evidence>
<dbReference type="AlphaFoldDB" id="A0A8T2ZBA1"/>
<evidence type="ECO:0000313" key="1">
    <source>
        <dbReference type="EMBL" id="KAH8514743.1"/>
    </source>
</evidence>
<keyword evidence="2" id="KW-1185">Reference proteome</keyword>
<sequence length="78" mass="8846">VVVTGGRRCGESSYWVVLLRGRSLVTSQSVLMEHGRAAVEIVLAERKRESLSRGRTRYCCLVLRVWERKLLRVVEAGC</sequence>
<accession>A0A8T2ZBA1</accession>
<comment type="caution">
    <text evidence="1">The sequence shown here is derived from an EMBL/GenBank/DDBJ whole genome shotgun (WGS) entry which is preliminary data.</text>
</comment>
<organism evidence="1 2">
    <name type="scientific">Populus deltoides</name>
    <name type="common">Eastern poplar</name>
    <name type="synonym">Eastern cottonwood</name>
    <dbReference type="NCBI Taxonomy" id="3696"/>
    <lineage>
        <taxon>Eukaryota</taxon>
        <taxon>Viridiplantae</taxon>
        <taxon>Streptophyta</taxon>
        <taxon>Embryophyta</taxon>
        <taxon>Tracheophyta</taxon>
        <taxon>Spermatophyta</taxon>
        <taxon>Magnoliopsida</taxon>
        <taxon>eudicotyledons</taxon>
        <taxon>Gunneridae</taxon>
        <taxon>Pentapetalae</taxon>
        <taxon>rosids</taxon>
        <taxon>fabids</taxon>
        <taxon>Malpighiales</taxon>
        <taxon>Salicaceae</taxon>
        <taxon>Saliceae</taxon>
        <taxon>Populus</taxon>
    </lineage>
</organism>
<feature type="non-terminal residue" evidence="1">
    <location>
        <position position="1"/>
    </location>
</feature>
<gene>
    <name evidence="1" type="ORF">H0E87_007543</name>
</gene>
<proteinExistence type="predicted"/>
<dbReference type="EMBL" id="JACEGQ020000003">
    <property type="protein sequence ID" value="KAH8514743.1"/>
    <property type="molecule type" value="Genomic_DNA"/>
</dbReference>
<dbReference type="Proteomes" id="UP000807159">
    <property type="component" value="Chromosome 3"/>
</dbReference>